<keyword evidence="1" id="KW-0732">Signal</keyword>
<protein>
    <submittedName>
        <fullName evidence="2">DUF4156 domain-containing protein</fullName>
    </submittedName>
</protein>
<dbReference type="InterPro" id="IPR025294">
    <property type="entry name" value="DUF4156"/>
</dbReference>
<evidence type="ECO:0000256" key="1">
    <source>
        <dbReference type="SAM" id="SignalP"/>
    </source>
</evidence>
<gene>
    <name evidence="2" type="ORF">ORQ98_12890</name>
</gene>
<name>A0ABT5U912_9GAMM</name>
<sequence>MKRKSLVFTSLLALTGCSANKVLPQASNIELVNIAPNFSKCSYLGEVVGSQGNWFTGDFTSNENLMVGARNELKNEAFKLGGNIVYVQELRNTNAHQSLGTTNTTAIGKVYKCQRN</sequence>
<reference evidence="2 3" key="1">
    <citation type="submission" date="2022-11" db="EMBL/GenBank/DDBJ databases">
        <title>Spartinivicinus poritis sp. nov., isolated from scleractinian coral Porites lutea.</title>
        <authorList>
            <person name="Zhang G."/>
            <person name="Cai L."/>
            <person name="Wei Q."/>
        </authorList>
    </citation>
    <scope>NUCLEOTIDE SEQUENCE [LARGE SCALE GENOMIC DNA]</scope>
    <source>
        <strain evidence="2 3">A2-2</strain>
    </source>
</reference>
<dbReference type="RefSeq" id="WP_274689215.1">
    <property type="nucleotide sequence ID" value="NZ_JAPMOU010000015.1"/>
</dbReference>
<dbReference type="PROSITE" id="PS51257">
    <property type="entry name" value="PROKAR_LIPOPROTEIN"/>
    <property type="match status" value="1"/>
</dbReference>
<organism evidence="2 3">
    <name type="scientific">Spartinivicinus poritis</name>
    <dbReference type="NCBI Taxonomy" id="2994640"/>
    <lineage>
        <taxon>Bacteria</taxon>
        <taxon>Pseudomonadati</taxon>
        <taxon>Pseudomonadota</taxon>
        <taxon>Gammaproteobacteria</taxon>
        <taxon>Oceanospirillales</taxon>
        <taxon>Zooshikellaceae</taxon>
        <taxon>Spartinivicinus</taxon>
    </lineage>
</organism>
<evidence type="ECO:0000313" key="2">
    <source>
        <dbReference type="EMBL" id="MDE1462864.1"/>
    </source>
</evidence>
<evidence type="ECO:0000313" key="3">
    <source>
        <dbReference type="Proteomes" id="UP001528823"/>
    </source>
</evidence>
<feature type="signal peptide" evidence="1">
    <location>
        <begin position="1"/>
        <end position="19"/>
    </location>
</feature>
<dbReference type="Pfam" id="PF13698">
    <property type="entry name" value="DUF4156"/>
    <property type="match status" value="1"/>
</dbReference>
<keyword evidence="3" id="KW-1185">Reference proteome</keyword>
<comment type="caution">
    <text evidence="2">The sequence shown here is derived from an EMBL/GenBank/DDBJ whole genome shotgun (WGS) entry which is preliminary data.</text>
</comment>
<accession>A0ABT5U912</accession>
<feature type="chain" id="PRO_5046351051" evidence="1">
    <location>
        <begin position="20"/>
        <end position="116"/>
    </location>
</feature>
<proteinExistence type="predicted"/>
<dbReference type="Proteomes" id="UP001528823">
    <property type="component" value="Unassembled WGS sequence"/>
</dbReference>
<dbReference type="EMBL" id="JAPMOU010000015">
    <property type="protein sequence ID" value="MDE1462864.1"/>
    <property type="molecule type" value="Genomic_DNA"/>
</dbReference>